<feature type="compositionally biased region" description="Basic and acidic residues" evidence="1">
    <location>
        <begin position="10"/>
        <end position="20"/>
    </location>
</feature>
<feature type="region of interest" description="Disordered" evidence="1">
    <location>
        <begin position="1"/>
        <end position="33"/>
    </location>
</feature>
<sequence length="56" mass="6307">MLQKVGQDTSGRETAREGKLQSRGVQHNGKRQVMLEVHCSKPFLEIKTSIKRKSAV</sequence>
<name>A0A0B7AH42_9EUPU</name>
<reference evidence="2" key="1">
    <citation type="submission" date="2014-12" db="EMBL/GenBank/DDBJ databases">
        <title>Insight into the proteome of Arion vulgaris.</title>
        <authorList>
            <person name="Aradska J."/>
            <person name="Bulat T."/>
            <person name="Smidak R."/>
            <person name="Sarate P."/>
            <person name="Gangsoo J."/>
            <person name="Sialana F."/>
            <person name="Bilban M."/>
            <person name="Lubec G."/>
        </authorList>
    </citation>
    <scope>NUCLEOTIDE SEQUENCE</scope>
    <source>
        <tissue evidence="2">Skin</tissue>
    </source>
</reference>
<feature type="non-terminal residue" evidence="2">
    <location>
        <position position="56"/>
    </location>
</feature>
<evidence type="ECO:0000313" key="2">
    <source>
        <dbReference type="EMBL" id="CEK80118.1"/>
    </source>
</evidence>
<protein>
    <submittedName>
        <fullName evidence="2">Uncharacterized protein</fullName>
    </submittedName>
</protein>
<organism evidence="2">
    <name type="scientific">Arion vulgaris</name>
    <dbReference type="NCBI Taxonomy" id="1028688"/>
    <lineage>
        <taxon>Eukaryota</taxon>
        <taxon>Metazoa</taxon>
        <taxon>Spiralia</taxon>
        <taxon>Lophotrochozoa</taxon>
        <taxon>Mollusca</taxon>
        <taxon>Gastropoda</taxon>
        <taxon>Heterobranchia</taxon>
        <taxon>Euthyneura</taxon>
        <taxon>Panpulmonata</taxon>
        <taxon>Eupulmonata</taxon>
        <taxon>Stylommatophora</taxon>
        <taxon>Helicina</taxon>
        <taxon>Arionoidea</taxon>
        <taxon>Arionidae</taxon>
        <taxon>Arion</taxon>
    </lineage>
</organism>
<evidence type="ECO:0000256" key="1">
    <source>
        <dbReference type="SAM" id="MobiDB-lite"/>
    </source>
</evidence>
<dbReference type="EMBL" id="HACG01033253">
    <property type="protein sequence ID" value="CEK80118.1"/>
    <property type="molecule type" value="Transcribed_RNA"/>
</dbReference>
<gene>
    <name evidence="2" type="primary">ORF119226</name>
</gene>
<accession>A0A0B7AH42</accession>
<dbReference type="AlphaFoldDB" id="A0A0B7AH42"/>
<proteinExistence type="predicted"/>